<keyword evidence="3" id="KW-1185">Reference proteome</keyword>
<feature type="domain" description="SET" evidence="1">
    <location>
        <begin position="140"/>
        <end position="278"/>
    </location>
</feature>
<dbReference type="InterPro" id="IPR046341">
    <property type="entry name" value="SET_dom_sf"/>
</dbReference>
<proteinExistence type="predicted"/>
<dbReference type="AlphaFoldDB" id="X6LYP9"/>
<organism evidence="2 3">
    <name type="scientific">Reticulomyxa filosa</name>
    <dbReference type="NCBI Taxonomy" id="46433"/>
    <lineage>
        <taxon>Eukaryota</taxon>
        <taxon>Sar</taxon>
        <taxon>Rhizaria</taxon>
        <taxon>Retaria</taxon>
        <taxon>Foraminifera</taxon>
        <taxon>Monothalamids</taxon>
        <taxon>Reticulomyxidae</taxon>
        <taxon>Reticulomyxa</taxon>
    </lineage>
</organism>
<protein>
    <recommendedName>
        <fullName evidence="1">SET domain-containing protein</fullName>
    </recommendedName>
</protein>
<dbReference type="SUPFAM" id="SSF82199">
    <property type="entry name" value="SET domain"/>
    <property type="match status" value="1"/>
</dbReference>
<dbReference type="OrthoDB" id="308383at2759"/>
<dbReference type="Proteomes" id="UP000023152">
    <property type="component" value="Unassembled WGS sequence"/>
</dbReference>
<dbReference type="InterPro" id="IPR001214">
    <property type="entry name" value="SET_dom"/>
</dbReference>
<reference evidence="2 3" key="1">
    <citation type="journal article" date="2013" name="Curr. Biol.">
        <title>The Genome of the Foraminiferan Reticulomyxa filosa.</title>
        <authorList>
            <person name="Glockner G."/>
            <person name="Hulsmann N."/>
            <person name="Schleicher M."/>
            <person name="Noegel A.A."/>
            <person name="Eichinger L."/>
            <person name="Gallinger C."/>
            <person name="Pawlowski J."/>
            <person name="Sierra R."/>
            <person name="Euteneuer U."/>
            <person name="Pillet L."/>
            <person name="Moustafa A."/>
            <person name="Platzer M."/>
            <person name="Groth M."/>
            <person name="Szafranski K."/>
            <person name="Schliwa M."/>
        </authorList>
    </citation>
    <scope>NUCLEOTIDE SEQUENCE [LARGE SCALE GENOMIC DNA]</scope>
</reference>
<dbReference type="PANTHER" id="PTHR46655">
    <property type="entry name" value="HISTONE-LYSINE N-METHYLTRANSFERASE ATXR3"/>
    <property type="match status" value="1"/>
</dbReference>
<dbReference type="SMART" id="SM00317">
    <property type="entry name" value="SET"/>
    <property type="match status" value="1"/>
</dbReference>
<name>X6LYP9_RETFI</name>
<evidence type="ECO:0000313" key="3">
    <source>
        <dbReference type="Proteomes" id="UP000023152"/>
    </source>
</evidence>
<dbReference type="Gene3D" id="2.170.270.10">
    <property type="entry name" value="SET domain"/>
    <property type="match status" value="1"/>
</dbReference>
<dbReference type="Pfam" id="PF00856">
    <property type="entry name" value="SET"/>
    <property type="match status" value="1"/>
</dbReference>
<evidence type="ECO:0000259" key="1">
    <source>
        <dbReference type="PROSITE" id="PS50280"/>
    </source>
</evidence>
<dbReference type="PANTHER" id="PTHR46655:SF1">
    <property type="entry name" value="HISTONE-LYSINE N-METHYLTRANSFERASE ATXR3"/>
    <property type="match status" value="1"/>
</dbReference>
<feature type="non-terminal residue" evidence="2">
    <location>
        <position position="476"/>
    </location>
</feature>
<sequence>MVEWTDDTNAKNRFIEEQLLPAVNDYEYFVSNVLPQCASKRPFDADEDGCRAPFYMTDVLRLLLFKAEQQSDVILQQVVSYTLRVILTMGLQWASSSSGSDRYFSVRDAKHSTTMSDFWSFEQHLAVYLQQRDVRMASGEGIICDQEFAIYSKGTGVLCTRPQGIPQNQFVVSFIGEVYPAWCWYEKSERIRWLEKSLHAEKQSDFFNITLERHCDDPEGYDVVFIDSSKKGNFASRISHSCQPNCVAVSMAVHGKYGIQVYSIRDIKCGEELSFDYNSVTEDEQEWKQAVCLCGMKSCRSYYLAYSGSDSYTDVLHKQHHVLHRTAALYRACCSNGDGSEFNDDNKQAQDLFVKYSLGNSVLRGVPVWMKLFSLHILQYIELEDKLLPLELIKLDLTNNYSLKDAEEEAFGVKRTRIQNLVLTLVGFLFFNKMKFFFRNGENARQIHIPPLQALEGESLVKKIWVESDGVISHLR</sequence>
<gene>
    <name evidence="2" type="ORF">RFI_31108</name>
</gene>
<dbReference type="PROSITE" id="PS50280">
    <property type="entry name" value="SET"/>
    <property type="match status" value="1"/>
</dbReference>
<accession>X6LYP9</accession>
<dbReference type="Pfam" id="PF19633">
    <property type="entry name" value="SDG2_C"/>
    <property type="match status" value="1"/>
</dbReference>
<evidence type="ECO:0000313" key="2">
    <source>
        <dbReference type="EMBL" id="ETO06287.1"/>
    </source>
</evidence>
<comment type="caution">
    <text evidence="2">The sequence shown here is derived from an EMBL/GenBank/DDBJ whole genome shotgun (WGS) entry which is preliminary data.</text>
</comment>
<dbReference type="InterPro" id="IPR045606">
    <property type="entry name" value="ATXR3_C"/>
</dbReference>
<dbReference type="EMBL" id="ASPP01027281">
    <property type="protein sequence ID" value="ETO06287.1"/>
    <property type="molecule type" value="Genomic_DNA"/>
</dbReference>